<dbReference type="SMART" id="SM00471">
    <property type="entry name" value="HDc"/>
    <property type="match status" value="1"/>
</dbReference>
<evidence type="ECO:0000313" key="5">
    <source>
        <dbReference type="EMBL" id="MFC7335503.1"/>
    </source>
</evidence>
<dbReference type="Pfam" id="PF13487">
    <property type="entry name" value="HD_5"/>
    <property type="match status" value="1"/>
</dbReference>
<accession>A0ABW2L2C0</accession>
<dbReference type="InterPro" id="IPR003607">
    <property type="entry name" value="HD/PDEase_dom"/>
</dbReference>
<feature type="domain" description="Response regulatory" evidence="2">
    <location>
        <begin position="13"/>
        <end position="130"/>
    </location>
</feature>
<evidence type="ECO:0000259" key="3">
    <source>
        <dbReference type="PROSITE" id="PS51831"/>
    </source>
</evidence>
<dbReference type="PROSITE" id="PS50110">
    <property type="entry name" value="RESPONSE_REGULATORY"/>
    <property type="match status" value="1"/>
</dbReference>
<evidence type="ECO:0000259" key="4">
    <source>
        <dbReference type="PROSITE" id="PS51832"/>
    </source>
</evidence>
<organism evidence="5 6">
    <name type="scientific">Rhodocista pekingensis</name>
    <dbReference type="NCBI Taxonomy" id="201185"/>
    <lineage>
        <taxon>Bacteria</taxon>
        <taxon>Pseudomonadati</taxon>
        <taxon>Pseudomonadota</taxon>
        <taxon>Alphaproteobacteria</taxon>
        <taxon>Rhodospirillales</taxon>
        <taxon>Azospirillaceae</taxon>
        <taxon>Rhodocista</taxon>
    </lineage>
</organism>
<dbReference type="EMBL" id="JBHTCM010000040">
    <property type="protein sequence ID" value="MFC7335503.1"/>
    <property type="molecule type" value="Genomic_DNA"/>
</dbReference>
<dbReference type="CDD" id="cd00077">
    <property type="entry name" value="HDc"/>
    <property type="match status" value="1"/>
</dbReference>
<name>A0ABW2L2C0_9PROT</name>
<dbReference type="InterPro" id="IPR006674">
    <property type="entry name" value="HD_domain"/>
</dbReference>
<feature type="domain" description="HD-GYP" evidence="4">
    <location>
        <begin position="143"/>
        <end position="339"/>
    </location>
</feature>
<evidence type="ECO:0000256" key="1">
    <source>
        <dbReference type="PROSITE-ProRule" id="PRU00169"/>
    </source>
</evidence>
<reference evidence="6" key="1">
    <citation type="journal article" date="2019" name="Int. J. Syst. Evol. Microbiol.">
        <title>The Global Catalogue of Microorganisms (GCM) 10K type strain sequencing project: providing services to taxonomists for standard genome sequencing and annotation.</title>
        <authorList>
            <consortium name="The Broad Institute Genomics Platform"/>
            <consortium name="The Broad Institute Genome Sequencing Center for Infectious Disease"/>
            <person name="Wu L."/>
            <person name="Ma J."/>
        </authorList>
    </citation>
    <scope>NUCLEOTIDE SEQUENCE [LARGE SCALE GENOMIC DNA]</scope>
    <source>
        <strain evidence="6">CGMCC 1.16275</strain>
    </source>
</reference>
<protein>
    <submittedName>
        <fullName evidence="5">HD domain-containing phosphohydrolase</fullName>
    </submittedName>
</protein>
<dbReference type="SMART" id="SM00448">
    <property type="entry name" value="REC"/>
    <property type="match status" value="1"/>
</dbReference>
<proteinExistence type="predicted"/>
<dbReference type="SUPFAM" id="SSF109604">
    <property type="entry name" value="HD-domain/PDEase-like"/>
    <property type="match status" value="1"/>
</dbReference>
<gene>
    <name evidence="5" type="ORF">ACFQPS_20235</name>
</gene>
<dbReference type="Pfam" id="PF00072">
    <property type="entry name" value="Response_reg"/>
    <property type="match status" value="1"/>
</dbReference>
<comment type="caution">
    <text evidence="5">The sequence shown here is derived from an EMBL/GenBank/DDBJ whole genome shotgun (WGS) entry which is preliminary data.</text>
</comment>
<keyword evidence="6" id="KW-1185">Reference proteome</keyword>
<evidence type="ECO:0000259" key="2">
    <source>
        <dbReference type="PROSITE" id="PS50110"/>
    </source>
</evidence>
<dbReference type="Gene3D" id="3.40.50.2300">
    <property type="match status" value="1"/>
</dbReference>
<dbReference type="InterPro" id="IPR052020">
    <property type="entry name" value="Cyclic_di-GMP/3'3'-cGAMP_PDE"/>
</dbReference>
<dbReference type="PANTHER" id="PTHR45228">
    <property type="entry name" value="CYCLIC DI-GMP PHOSPHODIESTERASE TM_0186-RELATED"/>
    <property type="match status" value="1"/>
</dbReference>
<keyword evidence="1" id="KW-0597">Phosphoprotein</keyword>
<dbReference type="InterPro" id="IPR001789">
    <property type="entry name" value="Sig_transdc_resp-reg_receiver"/>
</dbReference>
<feature type="domain" description="HD" evidence="3">
    <location>
        <begin position="165"/>
        <end position="288"/>
    </location>
</feature>
<evidence type="ECO:0000313" key="6">
    <source>
        <dbReference type="Proteomes" id="UP001596456"/>
    </source>
</evidence>
<dbReference type="Proteomes" id="UP001596456">
    <property type="component" value="Unassembled WGS sequence"/>
</dbReference>
<dbReference type="RefSeq" id="WP_377361179.1">
    <property type="nucleotide sequence ID" value="NZ_JBHTCM010000040.1"/>
</dbReference>
<dbReference type="InterPro" id="IPR011006">
    <property type="entry name" value="CheY-like_superfamily"/>
</dbReference>
<dbReference type="InterPro" id="IPR037522">
    <property type="entry name" value="HD_GYP_dom"/>
</dbReference>
<dbReference type="PANTHER" id="PTHR45228:SF8">
    <property type="entry name" value="TWO-COMPONENT RESPONSE REGULATOR-RELATED"/>
    <property type="match status" value="1"/>
</dbReference>
<dbReference type="PROSITE" id="PS51832">
    <property type="entry name" value="HD_GYP"/>
    <property type="match status" value="1"/>
</dbReference>
<dbReference type="PROSITE" id="PS51831">
    <property type="entry name" value="HD"/>
    <property type="match status" value="1"/>
</dbReference>
<feature type="modified residue" description="4-aspartylphosphate" evidence="1">
    <location>
        <position position="63"/>
    </location>
</feature>
<dbReference type="Gene3D" id="1.10.3210.10">
    <property type="entry name" value="Hypothetical protein af1432"/>
    <property type="match status" value="1"/>
</dbReference>
<sequence>MSTTATAPQEPVTLVVVDDDAEVRTLLSRGLSRAGFSVLTAADGFAGLSLLARRPDVRGVLADVLMPGLDGPGFVSMARSQGLGTAASYYLMSGAPGLVDRGLVAELAITGTIPKPFSLAELAQRIDADLRRTPPAEPAEEPPAPWVSAGIGWMLRALDWKDHETGAHCRRVAVYAGLVAAAMGLPPALAEDIRRAAPLHDIGKIGVPDAILGKPGPLDPGEVALIRRHTVIGHAILASEAHPLATLAAQIALHHHDRFDGSGYAPLAGHAIPLPARIVALADTYDALRSPRPYKAALSHQEAVRAITVGDARTVPAHFDPAVLEAFEKCLPQVAAVPR</sequence>
<dbReference type="SUPFAM" id="SSF52172">
    <property type="entry name" value="CheY-like"/>
    <property type="match status" value="1"/>
</dbReference>